<gene>
    <name evidence="3" type="ORF">GMARGA_LOCUS19986</name>
</gene>
<keyword evidence="1" id="KW-0880">Kelch repeat</keyword>
<reference evidence="3 4" key="1">
    <citation type="submission" date="2021-06" db="EMBL/GenBank/DDBJ databases">
        <authorList>
            <person name="Kallberg Y."/>
            <person name="Tangrot J."/>
            <person name="Rosling A."/>
        </authorList>
    </citation>
    <scope>NUCLEOTIDE SEQUENCE [LARGE SCALE GENOMIC DNA]</scope>
    <source>
        <strain evidence="3 4">120-4 pot B 10/14</strain>
    </source>
</reference>
<dbReference type="InterPro" id="IPR015915">
    <property type="entry name" value="Kelch-typ_b-propeller"/>
</dbReference>
<name>A0ABN7VL86_GIGMA</name>
<comment type="caution">
    <text evidence="3">The sequence shown here is derived from an EMBL/GenBank/DDBJ whole genome shotgun (WGS) entry which is preliminary data.</text>
</comment>
<feature type="non-terminal residue" evidence="3">
    <location>
        <position position="1"/>
    </location>
</feature>
<dbReference type="PANTHER" id="PTHR46093">
    <property type="entry name" value="ACYL-COA-BINDING DOMAIN-CONTAINING PROTEIN 5"/>
    <property type="match status" value="1"/>
</dbReference>
<keyword evidence="2" id="KW-0677">Repeat</keyword>
<dbReference type="SUPFAM" id="SSF50965">
    <property type="entry name" value="Galactose oxidase, central domain"/>
    <property type="match status" value="1"/>
</dbReference>
<organism evidence="3 4">
    <name type="scientific">Gigaspora margarita</name>
    <dbReference type="NCBI Taxonomy" id="4874"/>
    <lineage>
        <taxon>Eukaryota</taxon>
        <taxon>Fungi</taxon>
        <taxon>Fungi incertae sedis</taxon>
        <taxon>Mucoromycota</taxon>
        <taxon>Glomeromycotina</taxon>
        <taxon>Glomeromycetes</taxon>
        <taxon>Diversisporales</taxon>
        <taxon>Gigasporaceae</taxon>
        <taxon>Gigaspora</taxon>
    </lineage>
</organism>
<keyword evidence="4" id="KW-1185">Reference proteome</keyword>
<dbReference type="PANTHER" id="PTHR46093:SF18">
    <property type="entry name" value="FIBRONECTIN TYPE-III DOMAIN-CONTAINING PROTEIN"/>
    <property type="match status" value="1"/>
</dbReference>
<evidence type="ECO:0000313" key="4">
    <source>
        <dbReference type="Proteomes" id="UP000789901"/>
    </source>
</evidence>
<dbReference type="EMBL" id="CAJVQB010017144">
    <property type="protein sequence ID" value="CAG8782908.1"/>
    <property type="molecule type" value="Genomic_DNA"/>
</dbReference>
<proteinExistence type="predicted"/>
<dbReference type="Gene3D" id="2.120.10.80">
    <property type="entry name" value="Kelch-type beta propeller"/>
    <property type="match status" value="2"/>
</dbReference>
<protein>
    <submittedName>
        <fullName evidence="3">2949_t:CDS:1</fullName>
    </submittedName>
</protein>
<accession>A0ABN7VL86</accession>
<evidence type="ECO:0000313" key="3">
    <source>
        <dbReference type="EMBL" id="CAG8782908.1"/>
    </source>
</evidence>
<evidence type="ECO:0000256" key="1">
    <source>
        <dbReference type="ARBA" id="ARBA00022441"/>
    </source>
</evidence>
<dbReference type="Proteomes" id="UP000789901">
    <property type="component" value="Unassembled WGS sequence"/>
</dbReference>
<evidence type="ECO:0000256" key="2">
    <source>
        <dbReference type="ARBA" id="ARBA00022737"/>
    </source>
</evidence>
<dbReference type="InterPro" id="IPR011043">
    <property type="entry name" value="Gal_Oxase/kelch_b-propeller"/>
</dbReference>
<sequence>VSQHFTITALQWNDLTFTSSTLDVGSSMCSGGNNYDLIFIFSGRSQISCTKFGNGSIAIFAGYFTYVNDSKNDLLIFDLLALTWSLKNASNAPPDIWAYRAITLPGDTILYIGSAFYGKEKNMLLNSNTTGPTPPSYHYFSAVLTSDKHIIIFGGSSDNFSILSDLWVLDIATY</sequence>